<evidence type="ECO:0000313" key="1">
    <source>
        <dbReference type="EMBL" id="KKN01698.1"/>
    </source>
</evidence>
<dbReference type="AlphaFoldDB" id="A0A0F9Q8L1"/>
<comment type="caution">
    <text evidence="1">The sequence shown here is derived from an EMBL/GenBank/DDBJ whole genome shotgun (WGS) entry which is preliminary data.</text>
</comment>
<protein>
    <submittedName>
        <fullName evidence="1">Uncharacterized protein</fullName>
    </submittedName>
</protein>
<sequence>MFLAILILSGCATNKPHGPIGCAPIALLEHITDEEQLQIPPHVRVKVAKNILNLMDEADNSCLRIKLHDESL</sequence>
<organism evidence="1">
    <name type="scientific">marine sediment metagenome</name>
    <dbReference type="NCBI Taxonomy" id="412755"/>
    <lineage>
        <taxon>unclassified sequences</taxon>
        <taxon>metagenomes</taxon>
        <taxon>ecological metagenomes</taxon>
    </lineage>
</organism>
<accession>A0A0F9Q8L1</accession>
<name>A0A0F9Q8L1_9ZZZZ</name>
<proteinExistence type="predicted"/>
<reference evidence="1" key="1">
    <citation type="journal article" date="2015" name="Nature">
        <title>Complex archaea that bridge the gap between prokaryotes and eukaryotes.</title>
        <authorList>
            <person name="Spang A."/>
            <person name="Saw J.H."/>
            <person name="Jorgensen S.L."/>
            <person name="Zaremba-Niedzwiedzka K."/>
            <person name="Martijn J."/>
            <person name="Lind A.E."/>
            <person name="van Eijk R."/>
            <person name="Schleper C."/>
            <person name="Guy L."/>
            <person name="Ettema T.J."/>
        </authorList>
    </citation>
    <scope>NUCLEOTIDE SEQUENCE</scope>
</reference>
<dbReference type="EMBL" id="LAZR01005234">
    <property type="protein sequence ID" value="KKN01698.1"/>
    <property type="molecule type" value="Genomic_DNA"/>
</dbReference>
<gene>
    <name evidence="1" type="ORF">LCGC14_1125190</name>
</gene>